<evidence type="ECO:0000313" key="5">
    <source>
        <dbReference type="Proteomes" id="UP000219111"/>
    </source>
</evidence>
<dbReference type="Proteomes" id="UP000219111">
    <property type="component" value="Unassembled WGS sequence"/>
</dbReference>
<keyword evidence="2" id="KW-0812">Transmembrane</keyword>
<dbReference type="Pfam" id="PF09835">
    <property type="entry name" value="DUF2062"/>
    <property type="match status" value="1"/>
</dbReference>
<keyword evidence="5" id="KW-1185">Reference proteome</keyword>
<dbReference type="AlphaFoldDB" id="A0A285RLI2"/>
<evidence type="ECO:0000256" key="1">
    <source>
        <dbReference type="SAM" id="MobiDB-lite"/>
    </source>
</evidence>
<evidence type="ECO:0000259" key="3">
    <source>
        <dbReference type="Pfam" id="PF09835"/>
    </source>
</evidence>
<feature type="region of interest" description="Disordered" evidence="1">
    <location>
        <begin position="208"/>
        <end position="250"/>
    </location>
</feature>
<dbReference type="EMBL" id="OBMT01000001">
    <property type="protein sequence ID" value="SOB94950.1"/>
    <property type="molecule type" value="Genomic_DNA"/>
</dbReference>
<feature type="compositionally biased region" description="Basic and acidic residues" evidence="1">
    <location>
        <begin position="241"/>
        <end position="250"/>
    </location>
</feature>
<feature type="transmembrane region" description="Helical" evidence="2">
    <location>
        <begin position="50"/>
        <end position="73"/>
    </location>
</feature>
<organism evidence="4 5">
    <name type="scientific">Rhodobacter maris</name>
    <dbReference type="NCBI Taxonomy" id="446682"/>
    <lineage>
        <taxon>Bacteria</taxon>
        <taxon>Pseudomonadati</taxon>
        <taxon>Pseudomonadota</taxon>
        <taxon>Alphaproteobacteria</taxon>
        <taxon>Rhodobacterales</taxon>
        <taxon>Rhodobacter group</taxon>
        <taxon>Rhodobacter</taxon>
    </lineage>
</organism>
<accession>A0A285RLI2</accession>
<keyword evidence="2" id="KW-0472">Membrane</keyword>
<feature type="domain" description="DUF2062" evidence="3">
    <location>
        <begin position="27"/>
        <end position="192"/>
    </location>
</feature>
<gene>
    <name evidence="4" type="ORF">SAMN05877831_101718</name>
</gene>
<reference evidence="5" key="1">
    <citation type="submission" date="2017-08" db="EMBL/GenBank/DDBJ databases">
        <authorList>
            <person name="Varghese N."/>
            <person name="Submissions S."/>
        </authorList>
    </citation>
    <scope>NUCLEOTIDE SEQUENCE [LARGE SCALE GENOMIC DNA]</scope>
    <source>
        <strain evidence="5">JA276</strain>
    </source>
</reference>
<keyword evidence="2" id="KW-1133">Transmembrane helix</keyword>
<dbReference type="RefSeq" id="WP_097068690.1">
    <property type="nucleotide sequence ID" value="NZ_OBMT01000001.1"/>
</dbReference>
<name>A0A285RLI2_9RHOB</name>
<evidence type="ECO:0000256" key="2">
    <source>
        <dbReference type="SAM" id="Phobius"/>
    </source>
</evidence>
<evidence type="ECO:0000313" key="4">
    <source>
        <dbReference type="EMBL" id="SOB94950.1"/>
    </source>
</evidence>
<protein>
    <recommendedName>
        <fullName evidence="3">DUF2062 domain-containing protein</fullName>
    </recommendedName>
</protein>
<feature type="transmembrane region" description="Helical" evidence="2">
    <location>
        <begin position="80"/>
        <end position="103"/>
    </location>
</feature>
<proteinExistence type="predicted"/>
<feature type="transmembrane region" description="Helical" evidence="2">
    <location>
        <begin position="159"/>
        <end position="185"/>
    </location>
</feature>
<dbReference type="OrthoDB" id="7360463at2"/>
<dbReference type="PANTHER" id="PTHR40547:SF1">
    <property type="entry name" value="SLL0298 PROTEIN"/>
    <property type="match status" value="1"/>
</dbReference>
<sequence>MVFKRRDKRSFGATLRDSLWPRGGWARAFTYIRLRLNRLPDPPHRIARGVFAGIFVSFTPFFGVHLVAAALLAKLMRGNVLASLFATLVGNPLTFPLIALTSIKLGHWMLGEHYDASHSDGLLDIFAQAFVDTRHNLIAVFTAEPTQWGGMKDFFLDIFLPYLLGGLIPGIVAGLIGYYIALPLVTAYQHARKLKLKARLAKLKAKLPPRKSAGEEPLEGAPEGALMPQGEVGGGAIKNRAGRDHEPGRG</sequence>
<dbReference type="PANTHER" id="PTHR40547">
    <property type="entry name" value="SLL0298 PROTEIN"/>
    <property type="match status" value="1"/>
</dbReference>
<dbReference type="InterPro" id="IPR018639">
    <property type="entry name" value="DUF2062"/>
</dbReference>